<dbReference type="RefSeq" id="WP_055120548.1">
    <property type="nucleotide sequence ID" value="NZ_CANKXR010000013.1"/>
</dbReference>
<accession>A0A0M7B0M3</accession>
<evidence type="ECO:0000313" key="2">
    <source>
        <dbReference type="EMBL" id="CTQ77821.1"/>
    </source>
</evidence>
<organism evidence="2 3">
    <name type="scientific">Roseibium album</name>
    <dbReference type="NCBI Taxonomy" id="311410"/>
    <lineage>
        <taxon>Bacteria</taxon>
        <taxon>Pseudomonadati</taxon>
        <taxon>Pseudomonadota</taxon>
        <taxon>Alphaproteobacteria</taxon>
        <taxon>Hyphomicrobiales</taxon>
        <taxon>Stappiaceae</taxon>
        <taxon>Roseibium</taxon>
    </lineage>
</organism>
<dbReference type="Proteomes" id="UP000049983">
    <property type="component" value="Unassembled WGS sequence"/>
</dbReference>
<keyword evidence="1" id="KW-0732">Signal</keyword>
<feature type="signal peptide" evidence="1">
    <location>
        <begin position="1"/>
        <end position="22"/>
    </location>
</feature>
<dbReference type="AlphaFoldDB" id="A0A0M7B0M3"/>
<evidence type="ECO:0000313" key="3">
    <source>
        <dbReference type="Proteomes" id="UP000049983"/>
    </source>
</evidence>
<name>A0A0M7B0M3_9HYPH</name>
<gene>
    <name evidence="2" type="ORF">LA5096_05298</name>
</gene>
<sequence length="158" mass="17969">MWFQKLLFTTAILVASASGAIAQSAIPKIGDIYIISRDDNRIFRGSHRIYTRQADGLVEVEYCNRSYWVRAATVAWTQLEVEQSFVVRVEFNRGKGWRPICSHPEEQVTLRDLGITEDPRVVIQNDGPTVDKVKRFAAIRKAFNPKGTENAAQSFHDE</sequence>
<protein>
    <submittedName>
        <fullName evidence="2">Uncharacterized protein</fullName>
    </submittedName>
</protein>
<dbReference type="GeneID" id="97672554"/>
<proteinExistence type="predicted"/>
<keyword evidence="3" id="KW-1185">Reference proteome</keyword>
<feature type="chain" id="PRO_5009788158" evidence="1">
    <location>
        <begin position="23"/>
        <end position="158"/>
    </location>
</feature>
<dbReference type="STRING" id="311410.LA5095_05280"/>
<evidence type="ECO:0000256" key="1">
    <source>
        <dbReference type="SAM" id="SignalP"/>
    </source>
</evidence>
<dbReference type="EMBL" id="CXWC01000014">
    <property type="protein sequence ID" value="CTQ77821.1"/>
    <property type="molecule type" value="Genomic_DNA"/>
</dbReference>
<reference evidence="3" key="1">
    <citation type="submission" date="2015-07" db="EMBL/GenBank/DDBJ databases">
        <authorList>
            <person name="Rodrigo-Torres Lidia"/>
            <person name="Arahal R.David."/>
        </authorList>
    </citation>
    <scope>NUCLEOTIDE SEQUENCE [LARGE SCALE GENOMIC DNA]</scope>
    <source>
        <strain evidence="3">CECT 5096</strain>
    </source>
</reference>